<dbReference type="PANTHER" id="PTHR45266:SF3">
    <property type="entry name" value="OXALOACETATE DECARBOXYLASE ALPHA CHAIN"/>
    <property type="match status" value="1"/>
</dbReference>
<reference evidence="3" key="1">
    <citation type="submission" date="2018-05" db="EMBL/GenBank/DDBJ databases">
        <authorList>
            <person name="Lanie J.A."/>
            <person name="Ng W.-L."/>
            <person name="Kazmierczak K.M."/>
            <person name="Andrzejewski T.M."/>
            <person name="Davidsen T.M."/>
            <person name="Wayne K.J."/>
            <person name="Tettelin H."/>
            <person name="Glass J.I."/>
            <person name="Rusch D."/>
            <person name="Podicherti R."/>
            <person name="Tsui H.-C.T."/>
            <person name="Winkler M.E."/>
        </authorList>
    </citation>
    <scope>NUCLEOTIDE SEQUENCE</scope>
</reference>
<proteinExistence type="predicted"/>
<feature type="domain" description="Lipoyl-binding" evidence="2">
    <location>
        <begin position="45"/>
        <end position="122"/>
    </location>
</feature>
<dbReference type="AlphaFoldDB" id="A0A382KE85"/>
<dbReference type="InterPro" id="IPR011053">
    <property type="entry name" value="Single_hybrid_motif"/>
</dbReference>
<sequence>MQSSPISVWVDGMEYHVGLPEENSDITPPVEIPDKKLTEIGLKRPTLDTSSAEGTIRAPMPGTILKINVVEGDSVTKGDVLLILESMKMENSITSPKTGTVTSVYVSEGDPVQHGETLIDLK</sequence>
<protein>
    <recommendedName>
        <fullName evidence="2">Lipoyl-binding domain-containing protein</fullName>
    </recommendedName>
</protein>
<organism evidence="3">
    <name type="scientific">marine metagenome</name>
    <dbReference type="NCBI Taxonomy" id="408172"/>
    <lineage>
        <taxon>unclassified sequences</taxon>
        <taxon>metagenomes</taxon>
        <taxon>ecological metagenomes</taxon>
    </lineage>
</organism>
<evidence type="ECO:0000259" key="2">
    <source>
        <dbReference type="PROSITE" id="PS50968"/>
    </source>
</evidence>
<evidence type="ECO:0000256" key="1">
    <source>
        <dbReference type="ARBA" id="ARBA00023267"/>
    </source>
</evidence>
<evidence type="ECO:0000313" key="3">
    <source>
        <dbReference type="EMBL" id="SVC21743.1"/>
    </source>
</evidence>
<dbReference type="Gene3D" id="2.40.50.100">
    <property type="match status" value="1"/>
</dbReference>
<dbReference type="EMBL" id="UINC01079601">
    <property type="protein sequence ID" value="SVC21743.1"/>
    <property type="molecule type" value="Genomic_DNA"/>
</dbReference>
<dbReference type="SUPFAM" id="SSF51230">
    <property type="entry name" value="Single hybrid motif"/>
    <property type="match status" value="1"/>
</dbReference>
<accession>A0A382KE85</accession>
<keyword evidence="1" id="KW-0092">Biotin</keyword>
<dbReference type="PANTHER" id="PTHR45266">
    <property type="entry name" value="OXALOACETATE DECARBOXYLASE ALPHA CHAIN"/>
    <property type="match status" value="1"/>
</dbReference>
<dbReference type="InterPro" id="IPR000089">
    <property type="entry name" value="Biotin_lipoyl"/>
</dbReference>
<name>A0A382KE85_9ZZZZ</name>
<dbReference type="CDD" id="cd06850">
    <property type="entry name" value="biotinyl_domain"/>
    <property type="match status" value="1"/>
</dbReference>
<gene>
    <name evidence="3" type="ORF">METZ01_LOCUS274597</name>
</gene>
<dbReference type="Pfam" id="PF00364">
    <property type="entry name" value="Biotin_lipoyl"/>
    <property type="match status" value="1"/>
</dbReference>
<dbReference type="PROSITE" id="PS50968">
    <property type="entry name" value="BIOTINYL_LIPOYL"/>
    <property type="match status" value="1"/>
</dbReference>
<dbReference type="InterPro" id="IPR050709">
    <property type="entry name" value="Biotin_Carboxyl_Carrier/Decarb"/>
</dbReference>
<dbReference type="FunFam" id="2.40.50.100:FF:000003">
    <property type="entry name" value="Acetyl-CoA carboxylase biotin carboxyl carrier protein"/>
    <property type="match status" value="1"/>
</dbReference>